<feature type="transmembrane region" description="Helical" evidence="1">
    <location>
        <begin position="149"/>
        <end position="169"/>
    </location>
</feature>
<keyword evidence="1" id="KW-1133">Transmembrane helix</keyword>
<name>A0AAW5WTT4_9LACO</name>
<feature type="transmembrane region" description="Helical" evidence="1">
    <location>
        <begin position="123"/>
        <end position="143"/>
    </location>
</feature>
<dbReference type="AlphaFoldDB" id="A0AAW5WTT4"/>
<feature type="transmembrane region" description="Helical" evidence="1">
    <location>
        <begin position="267"/>
        <end position="284"/>
    </location>
</feature>
<keyword evidence="1" id="KW-0812">Transmembrane</keyword>
<feature type="transmembrane region" description="Helical" evidence="1">
    <location>
        <begin position="181"/>
        <end position="202"/>
    </location>
</feature>
<evidence type="ECO:0000313" key="2">
    <source>
        <dbReference type="EMBL" id="MCZ3667825.1"/>
    </source>
</evidence>
<evidence type="ECO:0000313" key="3">
    <source>
        <dbReference type="Proteomes" id="UP001212401"/>
    </source>
</evidence>
<evidence type="ECO:0008006" key="4">
    <source>
        <dbReference type="Google" id="ProtNLM"/>
    </source>
</evidence>
<feature type="transmembrane region" description="Helical" evidence="1">
    <location>
        <begin position="237"/>
        <end position="255"/>
    </location>
</feature>
<comment type="caution">
    <text evidence="2">The sequence shown here is derived from an EMBL/GenBank/DDBJ whole genome shotgun (WGS) entry which is preliminary data.</text>
</comment>
<feature type="transmembrane region" description="Helical" evidence="1">
    <location>
        <begin position="357"/>
        <end position="378"/>
    </location>
</feature>
<sequence length="431" mass="48408">MNFLVINMEALTLGSIVLPNIIFMLYFIQQGRTAVVALPVIFFYVMAKTVPYAIRSFGNVKNPYRILLTSSCLALGGVGLAFFKPLLPEGATLLGIGMGCLKPAYQQLKDEYHQQGTWHYSRASLVGIFYLLIILGLGMWLSYFTLAAFMGELFLMIVLGIILVIKLPTPWPGTSAFSGPFNWRPVIATLIIFGIAMGARGLKQTGSLPLTFLTLGMWIIMLMGFGQLQSRFKSSRLWTFWTSATTNFLLIYSLFYFDTLNLTPQLFLAYGLFILATIGGLLLSPRLRNRACWRIIFPGAAVGLLFSLFPSNWCFLAGLFITSLCCSSINALTWPFYQNDSTIPPLNNRFIRQHFNILGTVISQITLISLLIITNFLFNDHGRQILHAYYAHTPNHALGEPLWLTRVICVALLVFMMVFLINRQSLDNDHS</sequence>
<feature type="transmembrane region" description="Helical" evidence="1">
    <location>
        <begin position="208"/>
        <end position="225"/>
    </location>
</feature>
<protein>
    <recommendedName>
        <fullName evidence="4">MFS transporter</fullName>
    </recommendedName>
</protein>
<reference evidence="2" key="1">
    <citation type="submission" date="2022-01" db="EMBL/GenBank/DDBJ databases">
        <title>VMRC isolate genome collection.</title>
        <authorList>
            <person name="France M."/>
            <person name="Rutt L."/>
            <person name="Humphrys M."/>
            <person name="Ravel J."/>
        </authorList>
    </citation>
    <scope>NUCLEOTIDE SEQUENCE</scope>
    <source>
        <strain evidence="2">C0048A1</strain>
    </source>
</reference>
<dbReference type="Proteomes" id="UP001212401">
    <property type="component" value="Unassembled WGS sequence"/>
</dbReference>
<accession>A0AAW5WTT4</accession>
<dbReference type="RefSeq" id="WP_098044843.1">
    <property type="nucleotide sequence ID" value="NZ_JAKHPH010000013.1"/>
</dbReference>
<evidence type="ECO:0000256" key="1">
    <source>
        <dbReference type="SAM" id="Phobius"/>
    </source>
</evidence>
<feature type="transmembrane region" description="Helical" evidence="1">
    <location>
        <begin position="315"/>
        <end position="337"/>
    </location>
</feature>
<feature type="transmembrane region" description="Helical" evidence="1">
    <location>
        <begin position="403"/>
        <end position="421"/>
    </location>
</feature>
<gene>
    <name evidence="2" type="ORF">L2724_05960</name>
</gene>
<feature type="transmembrane region" description="Helical" evidence="1">
    <location>
        <begin position="6"/>
        <end position="28"/>
    </location>
</feature>
<proteinExistence type="predicted"/>
<dbReference type="EMBL" id="JAKHPH010000013">
    <property type="protein sequence ID" value="MCZ3667825.1"/>
    <property type="molecule type" value="Genomic_DNA"/>
</dbReference>
<feature type="transmembrane region" description="Helical" evidence="1">
    <location>
        <begin position="66"/>
        <end position="83"/>
    </location>
</feature>
<organism evidence="2 3">
    <name type="scientific">Limosilactobacillus vaginalis</name>
    <dbReference type="NCBI Taxonomy" id="1633"/>
    <lineage>
        <taxon>Bacteria</taxon>
        <taxon>Bacillati</taxon>
        <taxon>Bacillota</taxon>
        <taxon>Bacilli</taxon>
        <taxon>Lactobacillales</taxon>
        <taxon>Lactobacillaceae</taxon>
        <taxon>Limosilactobacillus</taxon>
    </lineage>
</organism>
<feature type="transmembrane region" description="Helical" evidence="1">
    <location>
        <begin position="291"/>
        <end position="309"/>
    </location>
</feature>
<feature type="transmembrane region" description="Helical" evidence="1">
    <location>
        <begin position="35"/>
        <end position="54"/>
    </location>
</feature>
<keyword evidence="1" id="KW-0472">Membrane</keyword>